<dbReference type="RefSeq" id="WP_093151933.1">
    <property type="nucleotide sequence ID" value="NZ_FNBW01000010.1"/>
</dbReference>
<organism evidence="14 15">
    <name type="scientific">Thalassobaculum litoreum DSM 18839</name>
    <dbReference type="NCBI Taxonomy" id="1123362"/>
    <lineage>
        <taxon>Bacteria</taxon>
        <taxon>Pseudomonadati</taxon>
        <taxon>Pseudomonadota</taxon>
        <taxon>Alphaproteobacteria</taxon>
        <taxon>Rhodospirillales</taxon>
        <taxon>Thalassobaculaceae</taxon>
        <taxon>Thalassobaculum</taxon>
    </lineage>
</organism>
<dbReference type="Gene3D" id="1.10.1040.10">
    <property type="entry name" value="N-(1-d-carboxylethyl)-l-norvaline Dehydrogenase, domain 2"/>
    <property type="match status" value="1"/>
</dbReference>
<keyword evidence="7 11" id="KW-0521">NADP</keyword>
<feature type="domain" description="Ketopantoate reductase C-terminal" evidence="13">
    <location>
        <begin position="198"/>
        <end position="317"/>
    </location>
</feature>
<dbReference type="PANTHER" id="PTHR21708">
    <property type="entry name" value="PROBABLE 2-DEHYDROPANTOATE 2-REDUCTASE"/>
    <property type="match status" value="1"/>
</dbReference>
<dbReference type="NCBIfam" id="NF005089">
    <property type="entry name" value="PRK06522.1-4"/>
    <property type="match status" value="1"/>
</dbReference>
<dbReference type="FunFam" id="3.40.50.720:FF:000307">
    <property type="entry name" value="2-dehydropantoate 2-reductase"/>
    <property type="match status" value="1"/>
</dbReference>
<dbReference type="GO" id="GO:0005737">
    <property type="term" value="C:cytoplasm"/>
    <property type="evidence" value="ECO:0007669"/>
    <property type="project" value="TreeGrafter"/>
</dbReference>
<proteinExistence type="inferred from homology"/>
<evidence type="ECO:0000256" key="8">
    <source>
        <dbReference type="ARBA" id="ARBA00023002"/>
    </source>
</evidence>
<dbReference type="InterPro" id="IPR036291">
    <property type="entry name" value="NAD(P)-bd_dom_sf"/>
</dbReference>
<dbReference type="GO" id="GO:0008677">
    <property type="term" value="F:2-dehydropantoate 2-reductase activity"/>
    <property type="evidence" value="ECO:0007669"/>
    <property type="project" value="UniProtKB-EC"/>
</dbReference>
<comment type="function">
    <text evidence="1 11">Catalyzes the NADPH-dependent reduction of ketopantoate into pantoic acid.</text>
</comment>
<evidence type="ECO:0000313" key="14">
    <source>
        <dbReference type="EMBL" id="SDG08756.1"/>
    </source>
</evidence>
<comment type="similarity">
    <text evidence="3 11">Belongs to the ketopantoate reductase family.</text>
</comment>
<dbReference type="SUPFAM" id="SSF51735">
    <property type="entry name" value="NAD(P)-binding Rossmann-fold domains"/>
    <property type="match status" value="1"/>
</dbReference>
<dbReference type="InterPro" id="IPR003710">
    <property type="entry name" value="ApbA"/>
</dbReference>
<dbReference type="InterPro" id="IPR013328">
    <property type="entry name" value="6PGD_dom2"/>
</dbReference>
<comment type="pathway">
    <text evidence="2 11">Cofactor biosynthesis; (R)-pantothenate biosynthesis; (R)-pantoate from 3-methyl-2-oxobutanoate: step 2/2.</text>
</comment>
<dbReference type="Gene3D" id="3.40.50.720">
    <property type="entry name" value="NAD(P)-binding Rossmann-like Domain"/>
    <property type="match status" value="1"/>
</dbReference>
<name>A0A8G2BJN3_9PROT</name>
<evidence type="ECO:0000256" key="10">
    <source>
        <dbReference type="ARBA" id="ARBA00048793"/>
    </source>
</evidence>
<evidence type="ECO:0000256" key="1">
    <source>
        <dbReference type="ARBA" id="ARBA00002919"/>
    </source>
</evidence>
<sequence>MRIGIIGAGAVGGFMAGHLARAGTDVAVLARGPHLAAMREKGIRVETRGETWTSRVTASDRAADLGTVDVIVVTAKGPALPAIAEAIQPMLGADTPVVCAMNGIPWWYEYKRDGGSGGPIERLDPGATIWNGIGPQRAIGCMIDCPATVVEPGSVRHVGPRPGIFTLGEPDNSESARVTAIAKVIEDADMGAPVTTAIRRAIWAKLLINASRSPLGVLTGSTERGLAENPETLAVTLAIMREAQAVAASHGIEVSIDEAGQSDPSKRSLHRSSMLQDWDLGRPMEIDGIVRIIQDYGRAAGIATPVLDTVSAMLGEKARAAGI</sequence>
<dbReference type="OrthoDB" id="247668at2"/>
<evidence type="ECO:0000256" key="9">
    <source>
        <dbReference type="ARBA" id="ARBA00032024"/>
    </source>
</evidence>
<evidence type="ECO:0000259" key="12">
    <source>
        <dbReference type="Pfam" id="PF02558"/>
    </source>
</evidence>
<gene>
    <name evidence="14" type="ORF">SAMN05660686_03306</name>
</gene>
<keyword evidence="8 11" id="KW-0560">Oxidoreductase</keyword>
<evidence type="ECO:0000256" key="11">
    <source>
        <dbReference type="RuleBase" id="RU362068"/>
    </source>
</evidence>
<dbReference type="EC" id="1.1.1.169" evidence="4 11"/>
<dbReference type="SUPFAM" id="SSF48179">
    <property type="entry name" value="6-phosphogluconate dehydrogenase C-terminal domain-like"/>
    <property type="match status" value="1"/>
</dbReference>
<evidence type="ECO:0000313" key="15">
    <source>
        <dbReference type="Proteomes" id="UP000198615"/>
    </source>
</evidence>
<keyword evidence="6 11" id="KW-0566">Pantothenate biosynthesis</keyword>
<evidence type="ECO:0000256" key="2">
    <source>
        <dbReference type="ARBA" id="ARBA00004994"/>
    </source>
</evidence>
<evidence type="ECO:0000256" key="7">
    <source>
        <dbReference type="ARBA" id="ARBA00022857"/>
    </source>
</evidence>
<evidence type="ECO:0000256" key="3">
    <source>
        <dbReference type="ARBA" id="ARBA00007870"/>
    </source>
</evidence>
<dbReference type="Proteomes" id="UP000198615">
    <property type="component" value="Unassembled WGS sequence"/>
</dbReference>
<feature type="domain" description="Ketopantoate reductase N-terminal" evidence="12">
    <location>
        <begin position="3"/>
        <end position="170"/>
    </location>
</feature>
<dbReference type="FunFam" id="1.10.1040.10:FF:000017">
    <property type="entry name" value="2-dehydropantoate 2-reductase"/>
    <property type="match status" value="1"/>
</dbReference>
<dbReference type="EMBL" id="FNBW01000010">
    <property type="protein sequence ID" value="SDG08756.1"/>
    <property type="molecule type" value="Genomic_DNA"/>
</dbReference>
<evidence type="ECO:0000256" key="6">
    <source>
        <dbReference type="ARBA" id="ARBA00022655"/>
    </source>
</evidence>
<evidence type="ECO:0000259" key="13">
    <source>
        <dbReference type="Pfam" id="PF08546"/>
    </source>
</evidence>
<dbReference type="GO" id="GO:0015940">
    <property type="term" value="P:pantothenate biosynthetic process"/>
    <property type="evidence" value="ECO:0007669"/>
    <property type="project" value="UniProtKB-UniPathway"/>
</dbReference>
<evidence type="ECO:0000256" key="5">
    <source>
        <dbReference type="ARBA" id="ARBA00019465"/>
    </source>
</evidence>
<evidence type="ECO:0000256" key="4">
    <source>
        <dbReference type="ARBA" id="ARBA00013014"/>
    </source>
</evidence>
<dbReference type="NCBIfam" id="TIGR00745">
    <property type="entry name" value="apbA_panE"/>
    <property type="match status" value="1"/>
</dbReference>
<dbReference type="UniPathway" id="UPA00028">
    <property type="reaction ID" value="UER00004"/>
</dbReference>
<comment type="caution">
    <text evidence="14">The sequence shown here is derived from an EMBL/GenBank/DDBJ whole genome shotgun (WGS) entry which is preliminary data.</text>
</comment>
<dbReference type="InterPro" id="IPR013332">
    <property type="entry name" value="KPR_N"/>
</dbReference>
<keyword evidence="15" id="KW-1185">Reference proteome</keyword>
<dbReference type="InterPro" id="IPR051402">
    <property type="entry name" value="KPR-Related"/>
</dbReference>
<dbReference type="InterPro" id="IPR008927">
    <property type="entry name" value="6-PGluconate_DH-like_C_sf"/>
</dbReference>
<dbReference type="PANTHER" id="PTHR21708:SF45">
    <property type="entry name" value="2-DEHYDROPANTOATE 2-REDUCTASE"/>
    <property type="match status" value="1"/>
</dbReference>
<comment type="catalytic activity">
    <reaction evidence="10 11">
        <text>(R)-pantoate + NADP(+) = 2-dehydropantoate + NADPH + H(+)</text>
        <dbReference type="Rhea" id="RHEA:16233"/>
        <dbReference type="ChEBI" id="CHEBI:11561"/>
        <dbReference type="ChEBI" id="CHEBI:15378"/>
        <dbReference type="ChEBI" id="CHEBI:15980"/>
        <dbReference type="ChEBI" id="CHEBI:57783"/>
        <dbReference type="ChEBI" id="CHEBI:58349"/>
        <dbReference type="EC" id="1.1.1.169"/>
    </reaction>
</comment>
<dbReference type="Pfam" id="PF02558">
    <property type="entry name" value="ApbA"/>
    <property type="match status" value="1"/>
</dbReference>
<dbReference type="InterPro" id="IPR013752">
    <property type="entry name" value="KPA_reductase"/>
</dbReference>
<protein>
    <recommendedName>
        <fullName evidence="5 11">2-dehydropantoate 2-reductase</fullName>
        <ecNumber evidence="4 11">1.1.1.169</ecNumber>
    </recommendedName>
    <alternativeName>
        <fullName evidence="9 11">Ketopantoate reductase</fullName>
    </alternativeName>
</protein>
<accession>A0A8G2BJN3</accession>
<reference evidence="14 15" key="1">
    <citation type="submission" date="2016-10" db="EMBL/GenBank/DDBJ databases">
        <authorList>
            <person name="Varghese N."/>
            <person name="Submissions S."/>
        </authorList>
    </citation>
    <scope>NUCLEOTIDE SEQUENCE [LARGE SCALE GENOMIC DNA]</scope>
    <source>
        <strain evidence="14 15">DSM 18839</strain>
    </source>
</reference>
<dbReference type="Pfam" id="PF08546">
    <property type="entry name" value="ApbA_C"/>
    <property type="match status" value="1"/>
</dbReference>
<dbReference type="AlphaFoldDB" id="A0A8G2BJN3"/>